<reference evidence="1" key="1">
    <citation type="submission" date="2018-01" db="EMBL/GenBank/DDBJ databases">
        <authorList>
            <consortium name="Urmite Genomes"/>
        </authorList>
    </citation>
    <scope>NUCLEOTIDE SEQUENCE [LARGE SCALE GENOMIC DNA]</scope>
    <source>
        <strain evidence="1">AFP003</strain>
    </source>
</reference>
<dbReference type="Proteomes" id="UP000236318">
    <property type="component" value="Unassembled WGS sequence"/>
</dbReference>
<gene>
    <name evidence="1" type="ORF">MAAFP003_5544</name>
</gene>
<dbReference type="AlphaFoldDB" id="A0A2K4YJA1"/>
<keyword evidence="2" id="KW-1185">Reference proteome</keyword>
<proteinExistence type="predicted"/>
<sequence>VDEEPAELYVTDFSNVPGADEYREALERARTEARRRYRDHLTTVFDLHGALNP</sequence>
<evidence type="ECO:0000313" key="1">
    <source>
        <dbReference type="EMBL" id="SOX56833.1"/>
    </source>
</evidence>
<dbReference type="EMBL" id="FXEG02000006">
    <property type="protein sequence ID" value="SOX56833.1"/>
    <property type="molecule type" value="Genomic_DNA"/>
</dbReference>
<evidence type="ECO:0000313" key="2">
    <source>
        <dbReference type="Proteomes" id="UP000236318"/>
    </source>
</evidence>
<name>A0A2K4YJA1_9MYCO</name>
<accession>A0A2K4YJA1</accession>
<organism evidence="1 2">
    <name type="scientific">Mycobacterium ahvazicum</name>
    <dbReference type="NCBI Taxonomy" id="1964395"/>
    <lineage>
        <taxon>Bacteria</taxon>
        <taxon>Bacillati</taxon>
        <taxon>Actinomycetota</taxon>
        <taxon>Actinomycetes</taxon>
        <taxon>Mycobacteriales</taxon>
        <taxon>Mycobacteriaceae</taxon>
        <taxon>Mycobacterium</taxon>
        <taxon>Mycobacterium simiae complex</taxon>
    </lineage>
</organism>
<feature type="non-terminal residue" evidence="1">
    <location>
        <position position="1"/>
    </location>
</feature>
<comment type="caution">
    <text evidence="1">The sequence shown here is derived from an EMBL/GenBank/DDBJ whole genome shotgun (WGS) entry which is preliminary data.</text>
</comment>
<protein>
    <submittedName>
        <fullName evidence="1">Uncharacterized protein</fullName>
    </submittedName>
</protein>